<feature type="compositionally biased region" description="Polar residues" evidence="1">
    <location>
        <begin position="92"/>
        <end position="113"/>
    </location>
</feature>
<proteinExistence type="predicted"/>
<gene>
    <name evidence="2" type="ORF">LIER_19858</name>
</gene>
<dbReference type="EMBL" id="BAABME010004968">
    <property type="protein sequence ID" value="GAA0164153.1"/>
    <property type="molecule type" value="Genomic_DNA"/>
</dbReference>
<evidence type="ECO:0000256" key="1">
    <source>
        <dbReference type="SAM" id="MobiDB-lite"/>
    </source>
</evidence>
<comment type="caution">
    <text evidence="2">The sequence shown here is derived from an EMBL/GenBank/DDBJ whole genome shotgun (WGS) entry which is preliminary data.</text>
</comment>
<reference evidence="2 3" key="1">
    <citation type="submission" date="2024-01" db="EMBL/GenBank/DDBJ databases">
        <title>The complete chloroplast genome sequence of Lithospermum erythrorhizon: insights into the phylogenetic relationship among Boraginaceae species and the maternal lineages of purple gromwells.</title>
        <authorList>
            <person name="Okada T."/>
            <person name="Watanabe K."/>
        </authorList>
    </citation>
    <scope>NUCLEOTIDE SEQUENCE [LARGE SCALE GENOMIC DNA]</scope>
</reference>
<keyword evidence="3" id="KW-1185">Reference proteome</keyword>
<name>A0AAV3QKD5_LITER</name>
<organism evidence="2 3">
    <name type="scientific">Lithospermum erythrorhizon</name>
    <name type="common">Purple gromwell</name>
    <name type="synonym">Lithospermum officinale var. erythrorhizon</name>
    <dbReference type="NCBI Taxonomy" id="34254"/>
    <lineage>
        <taxon>Eukaryota</taxon>
        <taxon>Viridiplantae</taxon>
        <taxon>Streptophyta</taxon>
        <taxon>Embryophyta</taxon>
        <taxon>Tracheophyta</taxon>
        <taxon>Spermatophyta</taxon>
        <taxon>Magnoliopsida</taxon>
        <taxon>eudicotyledons</taxon>
        <taxon>Gunneridae</taxon>
        <taxon>Pentapetalae</taxon>
        <taxon>asterids</taxon>
        <taxon>lamiids</taxon>
        <taxon>Boraginales</taxon>
        <taxon>Boraginaceae</taxon>
        <taxon>Boraginoideae</taxon>
        <taxon>Lithospermeae</taxon>
        <taxon>Lithospermum</taxon>
    </lineage>
</organism>
<sequence>MTLHILSKKHDISKTYQKRPKGKKAPRLIGETEDGRPIPLQVVPPTSDSPIQPEEEAIQMVVYEEKQNPNSDKEGAIQTKPNKGDNMHAFQNEKNTSNFQNPSFASIDNSGSRVSVPRVENDKGLCSDDGTSVGDDMILLDVRKKTSEPSVTDTMDKGSEP</sequence>
<dbReference type="AlphaFoldDB" id="A0AAV3QKD5"/>
<protein>
    <submittedName>
        <fullName evidence="2">Uncharacterized protein</fullName>
    </submittedName>
</protein>
<dbReference type="Proteomes" id="UP001454036">
    <property type="component" value="Unassembled WGS sequence"/>
</dbReference>
<accession>A0AAV3QKD5</accession>
<feature type="compositionally biased region" description="Basic residues" evidence="1">
    <location>
        <begin position="16"/>
        <end position="26"/>
    </location>
</feature>
<feature type="region of interest" description="Disordered" evidence="1">
    <location>
        <begin position="1"/>
        <end position="52"/>
    </location>
</feature>
<feature type="region of interest" description="Disordered" evidence="1">
    <location>
        <begin position="65"/>
        <end position="134"/>
    </location>
</feature>
<evidence type="ECO:0000313" key="3">
    <source>
        <dbReference type="Proteomes" id="UP001454036"/>
    </source>
</evidence>
<evidence type="ECO:0000313" key="2">
    <source>
        <dbReference type="EMBL" id="GAA0164153.1"/>
    </source>
</evidence>
<feature type="compositionally biased region" description="Basic and acidic residues" evidence="1">
    <location>
        <begin position="65"/>
        <end position="75"/>
    </location>
</feature>